<evidence type="ECO:0000256" key="6">
    <source>
        <dbReference type="ARBA" id="ARBA00023136"/>
    </source>
</evidence>
<sequence length="141" mass="15510">VQAPVLSQFAYLVALLLFLVFDLHHLFLLGLGESFRLLPLGTLVLKRSLFEFLSLKGAVLFSLGLKVMAPALVILLLIQFALGIVSRFVPQINVMIVSFPLTIAVGLFFFGLTLELLGEILAPAYGRAVGLMPFIMKFFRG</sequence>
<reference evidence="8" key="1">
    <citation type="journal article" date="2020" name="mSystems">
        <title>Genome- and Community-Level Interaction Insights into Carbon Utilization and Element Cycling Functions of Hydrothermarchaeota in Hydrothermal Sediment.</title>
        <authorList>
            <person name="Zhou Z."/>
            <person name="Liu Y."/>
            <person name="Xu W."/>
            <person name="Pan J."/>
            <person name="Luo Z.H."/>
            <person name="Li M."/>
        </authorList>
    </citation>
    <scope>NUCLEOTIDE SEQUENCE [LARGE SCALE GENOMIC DNA]</scope>
    <source>
        <strain evidence="8">HyVt-533</strain>
    </source>
</reference>
<organism evidence="8">
    <name type="scientific">Thermodesulfatator atlanticus</name>
    <dbReference type="NCBI Taxonomy" id="501497"/>
    <lineage>
        <taxon>Bacteria</taxon>
        <taxon>Pseudomonadati</taxon>
        <taxon>Thermodesulfobacteriota</taxon>
        <taxon>Thermodesulfobacteria</taxon>
        <taxon>Thermodesulfobacteriales</taxon>
        <taxon>Thermodesulfatatoraceae</taxon>
        <taxon>Thermodesulfatator</taxon>
    </lineage>
</organism>
<comment type="subcellular location">
    <subcellularLocation>
        <location evidence="1">Cell membrane</location>
        <topology evidence="1">Multi-pass membrane protein</topology>
    </subcellularLocation>
</comment>
<dbReference type="AlphaFoldDB" id="A0A7V5NYD5"/>
<dbReference type="PANTHER" id="PTHR30065">
    <property type="entry name" value="FLAGELLAR BIOSYNTHETIC PROTEIN FLIR"/>
    <property type="match status" value="1"/>
</dbReference>
<keyword evidence="3" id="KW-1003">Cell membrane</keyword>
<protein>
    <submittedName>
        <fullName evidence="8">Type III secretion protein</fullName>
    </submittedName>
</protein>
<proteinExistence type="inferred from homology"/>
<evidence type="ECO:0000256" key="2">
    <source>
        <dbReference type="ARBA" id="ARBA00009772"/>
    </source>
</evidence>
<feature type="transmembrane region" description="Helical" evidence="7">
    <location>
        <begin position="9"/>
        <end position="31"/>
    </location>
</feature>
<dbReference type="Pfam" id="PF01311">
    <property type="entry name" value="Bac_export_1"/>
    <property type="match status" value="1"/>
</dbReference>
<dbReference type="InterPro" id="IPR002010">
    <property type="entry name" value="T3SS_IM_R"/>
</dbReference>
<dbReference type="GO" id="GO:0005886">
    <property type="term" value="C:plasma membrane"/>
    <property type="evidence" value="ECO:0007669"/>
    <property type="project" value="UniProtKB-SubCell"/>
</dbReference>
<evidence type="ECO:0000256" key="5">
    <source>
        <dbReference type="ARBA" id="ARBA00022989"/>
    </source>
</evidence>
<feature type="transmembrane region" description="Helical" evidence="7">
    <location>
        <begin position="94"/>
        <end position="114"/>
    </location>
</feature>
<accession>A0A7V5NYD5</accession>
<keyword evidence="4 7" id="KW-0812">Transmembrane</keyword>
<dbReference type="PRINTS" id="PR00953">
    <property type="entry name" value="TYPE3IMRPROT"/>
</dbReference>
<evidence type="ECO:0000256" key="3">
    <source>
        <dbReference type="ARBA" id="ARBA00022475"/>
    </source>
</evidence>
<comment type="caution">
    <text evidence="8">The sequence shown here is derived from an EMBL/GenBank/DDBJ whole genome shotgun (WGS) entry which is preliminary data.</text>
</comment>
<evidence type="ECO:0000256" key="1">
    <source>
        <dbReference type="ARBA" id="ARBA00004651"/>
    </source>
</evidence>
<evidence type="ECO:0000256" key="7">
    <source>
        <dbReference type="SAM" id="Phobius"/>
    </source>
</evidence>
<keyword evidence="5 7" id="KW-1133">Transmembrane helix</keyword>
<feature type="transmembrane region" description="Helical" evidence="7">
    <location>
        <begin position="58"/>
        <end position="82"/>
    </location>
</feature>
<evidence type="ECO:0000313" key="8">
    <source>
        <dbReference type="EMBL" id="HHI96274.1"/>
    </source>
</evidence>
<name>A0A7V5NYD5_9BACT</name>
<dbReference type="EMBL" id="DROK01000010">
    <property type="protein sequence ID" value="HHI96274.1"/>
    <property type="molecule type" value="Genomic_DNA"/>
</dbReference>
<dbReference type="Proteomes" id="UP000886101">
    <property type="component" value="Unassembled WGS sequence"/>
</dbReference>
<comment type="similarity">
    <text evidence="2">Belongs to the FliR/MopE/SpaR family.</text>
</comment>
<dbReference type="PANTHER" id="PTHR30065:SF8">
    <property type="entry name" value="FLAGELLAR BIOSYNTHETIC PROTEIN FLIR"/>
    <property type="match status" value="1"/>
</dbReference>
<gene>
    <name evidence="8" type="ORF">ENJ96_00280</name>
</gene>
<keyword evidence="6 7" id="KW-0472">Membrane</keyword>
<feature type="non-terminal residue" evidence="8">
    <location>
        <position position="1"/>
    </location>
</feature>
<evidence type="ECO:0000256" key="4">
    <source>
        <dbReference type="ARBA" id="ARBA00022692"/>
    </source>
</evidence>
<dbReference type="GO" id="GO:0006605">
    <property type="term" value="P:protein targeting"/>
    <property type="evidence" value="ECO:0007669"/>
    <property type="project" value="InterPro"/>
</dbReference>